<keyword evidence="3" id="KW-1185">Reference proteome</keyword>
<dbReference type="KEGG" id="lal:AT746_11605"/>
<accession>A0A0U3BB33</accession>
<gene>
    <name evidence="2" type="ORF">AT746_11605</name>
</gene>
<feature type="signal peptide" evidence="1">
    <location>
        <begin position="1"/>
        <end position="20"/>
    </location>
</feature>
<dbReference type="AlphaFoldDB" id="A0A0U3BB33"/>
<proteinExistence type="predicted"/>
<sequence>MILKKLFIIPLLLILTALTACTEADKSSGVGKYGMMDKGTPEYAAISFFDYLYHDENIERAKTLSTDRMDRLLDNYRTNRNFQRHVINLPYDKVEMQIDSGNSNMRSEFADQASITIFFTGTLHNETVQDLRTVNLTKVNGEWLVDEIEADKFL</sequence>
<evidence type="ECO:0000313" key="2">
    <source>
        <dbReference type="EMBL" id="ALS98853.1"/>
    </source>
</evidence>
<dbReference type="PROSITE" id="PS51257">
    <property type="entry name" value="PROKAR_LIPOPROTEIN"/>
    <property type="match status" value="1"/>
</dbReference>
<reference evidence="2 3" key="1">
    <citation type="submission" date="2015-12" db="EMBL/GenBank/DDBJ databases">
        <title>Complete genome of Lacimicrobium alkaliphilum KCTC 32984.</title>
        <authorList>
            <person name="Kim S.-G."/>
            <person name="Lee Y.-J."/>
        </authorList>
    </citation>
    <scope>NUCLEOTIDE SEQUENCE [LARGE SCALE GENOMIC DNA]</scope>
    <source>
        <strain evidence="2 3">YelD216</strain>
    </source>
</reference>
<evidence type="ECO:0000313" key="3">
    <source>
        <dbReference type="Proteomes" id="UP000068447"/>
    </source>
</evidence>
<dbReference type="OrthoDB" id="5767078at2"/>
<name>A0A0U3BB33_9ALTE</name>
<organism evidence="2 3">
    <name type="scientific">Lacimicrobium alkaliphilum</name>
    <dbReference type="NCBI Taxonomy" id="1526571"/>
    <lineage>
        <taxon>Bacteria</taxon>
        <taxon>Pseudomonadati</taxon>
        <taxon>Pseudomonadota</taxon>
        <taxon>Gammaproteobacteria</taxon>
        <taxon>Alteromonadales</taxon>
        <taxon>Alteromonadaceae</taxon>
        <taxon>Lacimicrobium</taxon>
    </lineage>
</organism>
<evidence type="ECO:0000256" key="1">
    <source>
        <dbReference type="SAM" id="SignalP"/>
    </source>
</evidence>
<protein>
    <recommendedName>
        <fullName evidence="4">Lipoprotein</fullName>
    </recommendedName>
</protein>
<keyword evidence="1" id="KW-0732">Signal</keyword>
<evidence type="ECO:0008006" key="4">
    <source>
        <dbReference type="Google" id="ProtNLM"/>
    </source>
</evidence>
<feature type="chain" id="PRO_5006836469" description="Lipoprotein" evidence="1">
    <location>
        <begin position="21"/>
        <end position="154"/>
    </location>
</feature>
<dbReference type="EMBL" id="CP013650">
    <property type="protein sequence ID" value="ALS98853.1"/>
    <property type="molecule type" value="Genomic_DNA"/>
</dbReference>
<dbReference type="Proteomes" id="UP000068447">
    <property type="component" value="Chromosome"/>
</dbReference>